<proteinExistence type="inferred from homology"/>
<dbReference type="CDD" id="cd22153">
    <property type="entry name" value="F-box_AtTLP-like"/>
    <property type="match status" value="1"/>
</dbReference>
<evidence type="ECO:0000313" key="6">
    <source>
        <dbReference type="EMBL" id="KAI7745347.1"/>
    </source>
</evidence>
<feature type="domain" description="F-box" evidence="5">
    <location>
        <begin position="57"/>
        <end position="100"/>
    </location>
</feature>
<dbReference type="EMBL" id="JAMZMK010007278">
    <property type="protein sequence ID" value="KAI7745347.1"/>
    <property type="molecule type" value="Genomic_DNA"/>
</dbReference>
<dbReference type="InterPro" id="IPR001810">
    <property type="entry name" value="F-box_dom"/>
</dbReference>
<accession>A0AAD5GJR0</accession>
<dbReference type="SUPFAM" id="SSF81383">
    <property type="entry name" value="F-box domain"/>
    <property type="match status" value="1"/>
</dbReference>
<dbReference type="SUPFAM" id="SSF54518">
    <property type="entry name" value="Tubby C-terminal domain-like"/>
    <property type="match status" value="1"/>
</dbReference>
<dbReference type="Pfam" id="PF12937">
    <property type="entry name" value="F-box-like"/>
    <property type="match status" value="1"/>
</dbReference>
<dbReference type="FunFam" id="1.20.1280.50:FF:000047">
    <property type="entry name" value="Tubby-like F-box protein"/>
    <property type="match status" value="1"/>
</dbReference>
<dbReference type="Pfam" id="PF01167">
    <property type="entry name" value="Tub"/>
    <property type="match status" value="1"/>
</dbReference>
<feature type="compositionally biased region" description="Pro residues" evidence="3">
    <location>
        <begin position="377"/>
        <end position="388"/>
    </location>
</feature>
<evidence type="ECO:0000313" key="7">
    <source>
        <dbReference type="Proteomes" id="UP001206925"/>
    </source>
</evidence>
<evidence type="ECO:0000256" key="1">
    <source>
        <dbReference type="ARBA" id="ARBA00007129"/>
    </source>
</evidence>
<comment type="similarity">
    <text evidence="1 2">Belongs to the TUB family.</text>
</comment>
<evidence type="ECO:0000259" key="4">
    <source>
        <dbReference type="Pfam" id="PF01167"/>
    </source>
</evidence>
<feature type="compositionally biased region" description="Basic residues" evidence="3">
    <location>
        <begin position="223"/>
        <end position="233"/>
    </location>
</feature>
<dbReference type="Proteomes" id="UP001206925">
    <property type="component" value="Unassembled WGS sequence"/>
</dbReference>
<dbReference type="Gene3D" id="1.20.1280.50">
    <property type="match status" value="1"/>
</dbReference>
<dbReference type="PANTHER" id="PTHR16517:SF145">
    <property type="entry name" value="TUBBY-LIKE F-BOX PROTEIN"/>
    <property type="match status" value="1"/>
</dbReference>
<evidence type="ECO:0000256" key="2">
    <source>
        <dbReference type="RuleBase" id="RU361125"/>
    </source>
</evidence>
<dbReference type="PROSITE" id="PS01200">
    <property type="entry name" value="TUB_1"/>
    <property type="match status" value="1"/>
</dbReference>
<dbReference type="PANTHER" id="PTHR16517">
    <property type="entry name" value="TUBBY-RELATED"/>
    <property type="match status" value="1"/>
</dbReference>
<feature type="region of interest" description="Disordered" evidence="3">
    <location>
        <begin position="210"/>
        <end position="234"/>
    </location>
</feature>
<gene>
    <name evidence="6" type="ORF">M8C21_027959</name>
</gene>
<comment type="caution">
    <text evidence="6">The sequence shown here is derived from an EMBL/GenBank/DDBJ whole genome shotgun (WGS) entry which is preliminary data.</text>
</comment>
<organism evidence="6 7">
    <name type="scientific">Ambrosia artemisiifolia</name>
    <name type="common">Common ragweed</name>
    <dbReference type="NCBI Taxonomy" id="4212"/>
    <lineage>
        <taxon>Eukaryota</taxon>
        <taxon>Viridiplantae</taxon>
        <taxon>Streptophyta</taxon>
        <taxon>Embryophyta</taxon>
        <taxon>Tracheophyta</taxon>
        <taxon>Spermatophyta</taxon>
        <taxon>Magnoliopsida</taxon>
        <taxon>eudicotyledons</taxon>
        <taxon>Gunneridae</taxon>
        <taxon>Pentapetalae</taxon>
        <taxon>asterids</taxon>
        <taxon>campanulids</taxon>
        <taxon>Asterales</taxon>
        <taxon>Asteraceae</taxon>
        <taxon>Asteroideae</taxon>
        <taxon>Heliantheae alliance</taxon>
        <taxon>Heliantheae</taxon>
        <taxon>Ambrosia</taxon>
    </lineage>
</organism>
<protein>
    <recommendedName>
        <fullName evidence="2">Tubby-like F-box protein</fullName>
    </recommendedName>
</protein>
<dbReference type="FunFam" id="3.20.90.10:FF:000003">
    <property type="entry name" value="Tubby-like F-box protein"/>
    <property type="match status" value="1"/>
</dbReference>
<keyword evidence="7" id="KW-1185">Reference proteome</keyword>
<dbReference type="Gene3D" id="3.20.90.10">
    <property type="entry name" value="Tubby Protein, Chain A"/>
    <property type="match status" value="1"/>
</dbReference>
<dbReference type="PRINTS" id="PR01573">
    <property type="entry name" value="SUPERTUBBY"/>
</dbReference>
<feature type="region of interest" description="Disordered" evidence="3">
    <location>
        <begin position="376"/>
        <end position="398"/>
    </location>
</feature>
<evidence type="ECO:0000259" key="5">
    <source>
        <dbReference type="Pfam" id="PF12937"/>
    </source>
</evidence>
<feature type="domain" description="Tubby C-terminal" evidence="4">
    <location>
        <begin position="118"/>
        <end position="438"/>
    </location>
</feature>
<dbReference type="GO" id="GO:0006355">
    <property type="term" value="P:regulation of DNA-templated transcription"/>
    <property type="evidence" value="ECO:0007669"/>
    <property type="project" value="UniProtKB-ARBA"/>
</dbReference>
<dbReference type="AlphaFoldDB" id="A0AAD5GJR0"/>
<evidence type="ECO:0000256" key="3">
    <source>
        <dbReference type="SAM" id="MobiDB-lite"/>
    </source>
</evidence>
<dbReference type="InterPro" id="IPR018066">
    <property type="entry name" value="Tubby_C_CS"/>
</dbReference>
<dbReference type="InterPro" id="IPR000007">
    <property type="entry name" value="Tubby_C"/>
</dbReference>
<dbReference type="InterPro" id="IPR036047">
    <property type="entry name" value="F-box-like_dom_sf"/>
</dbReference>
<name>A0AAD5GJR0_AMBAR</name>
<sequence length="443" mass="49204">MSFRSIVRDVRDGFGSLSRRGFDVQLSGHHSSGKSQGSVTGLSDSNQAVLVIQNSRWANLPPELLFDVIRRLEESESSWPARKHVVACAAVCRSWRSMCKEIVRTPDSCGKLTFPVSLKQPGSRDGTIQCFIKRDKSNLTYHLFLCLSPAALLVENGKFLLSAKRTRRTTCTEYVISMDPNNISRSSSTYIGKLRSNFLGTKFIIYDTQPPHSDAHIPPPGRSSRRFNSKKVSPKVPSGSYNIAHITYELNVLGTRGPRRMHCIMHSIPLSSLEQGGSVPSQQELLLPSRSLEDSFRSISFSKSMDRSTEFSSSRFSEIMGAAITADVPESEKSKMPLVLKNKAPRWHEQLQCWCLNFKGRVTIASVKNFQLIAAQQPPPVAPPPPPSAAGTSQPAQPEHDKVILQFGKVGKDMFTMDYRYPLSAFQAFAICLSSFDTKLACE</sequence>
<reference evidence="6" key="1">
    <citation type="submission" date="2022-06" db="EMBL/GenBank/DDBJ databases">
        <title>Uncovering the hologenomic basis of an extraordinary plant invasion.</title>
        <authorList>
            <person name="Bieker V.C."/>
            <person name="Martin M.D."/>
            <person name="Gilbert T."/>
            <person name="Hodgins K."/>
            <person name="Battlay P."/>
            <person name="Petersen B."/>
            <person name="Wilson J."/>
        </authorList>
    </citation>
    <scope>NUCLEOTIDE SEQUENCE</scope>
    <source>
        <strain evidence="6">AA19_3_7</strain>
        <tissue evidence="6">Leaf</tissue>
    </source>
</reference>
<dbReference type="InterPro" id="IPR025659">
    <property type="entry name" value="Tubby-like_C"/>
</dbReference>
<dbReference type="PROSITE" id="PS01201">
    <property type="entry name" value="TUB_2"/>
    <property type="match status" value="1"/>
</dbReference>